<dbReference type="HOGENOM" id="CLU_610803_0_0_9"/>
<dbReference type="GO" id="GO:0051536">
    <property type="term" value="F:iron-sulfur cluster binding"/>
    <property type="evidence" value="ECO:0007669"/>
    <property type="project" value="UniProtKB-KW"/>
</dbReference>
<dbReference type="SFLD" id="SFLDS00029">
    <property type="entry name" value="Radical_SAM"/>
    <property type="match status" value="1"/>
</dbReference>
<dbReference type="EMBL" id="CP002175">
    <property type="protein sequence ID" value="ADO77745.1"/>
    <property type="molecule type" value="Genomic_DNA"/>
</dbReference>
<evidence type="ECO:0000256" key="2">
    <source>
        <dbReference type="ARBA" id="ARBA00022723"/>
    </source>
</evidence>
<keyword evidence="3" id="KW-0408">Iron</keyword>
<proteinExistence type="predicted"/>
<dbReference type="KEGG" id="hpk:Hprae_1618"/>
<dbReference type="InterPro" id="IPR007197">
    <property type="entry name" value="rSAM"/>
</dbReference>
<reference evidence="7 8" key="2">
    <citation type="journal article" date="2011" name="Stand. Genomic Sci.">
        <title>Complete genome sequence of the extremely halophilic Halanaerobium praevalens type strain (GSL).</title>
        <authorList>
            <person name="Ivanova N."/>
            <person name="Sikorski J."/>
            <person name="Chertkov O."/>
            <person name="Nolan M."/>
            <person name="Lucas S."/>
            <person name="Hammon N."/>
            <person name="Deshpande S."/>
            <person name="Cheng J.F."/>
            <person name="Tapia R."/>
            <person name="Han C."/>
            <person name="Goodwin L."/>
            <person name="Pitluck S."/>
            <person name="Huntemann M."/>
            <person name="Liolios K."/>
            <person name="Pagani I."/>
            <person name="Mavromatis K."/>
            <person name="Ovchinikova G."/>
            <person name="Pati A."/>
            <person name="Chen A."/>
            <person name="Palaniappan K."/>
            <person name="Land M."/>
            <person name="Hauser L."/>
            <person name="Brambilla E.M."/>
            <person name="Kannan K.P."/>
            <person name="Rohde M."/>
            <person name="Tindall B.J."/>
            <person name="Goker M."/>
            <person name="Detter J.C."/>
            <person name="Woyke T."/>
            <person name="Bristow J."/>
            <person name="Eisen J.A."/>
            <person name="Markowitz V."/>
            <person name="Hugenholtz P."/>
            <person name="Kyrpides N.C."/>
            <person name="Klenk H.P."/>
            <person name="Lapidus A."/>
        </authorList>
    </citation>
    <scope>NUCLEOTIDE SEQUENCE [LARGE SCALE GENOMIC DNA]</scope>
    <source>
        <strain evidence="8">ATCC 33744 / DSM 2228 / GSL</strain>
    </source>
</reference>
<evidence type="ECO:0000256" key="4">
    <source>
        <dbReference type="ARBA" id="ARBA00023014"/>
    </source>
</evidence>
<dbReference type="InterPro" id="IPR007549">
    <property type="entry name" value="DUF512"/>
</dbReference>
<dbReference type="PANTHER" id="PTHR11228">
    <property type="entry name" value="RADICAL SAM DOMAIN PROTEIN"/>
    <property type="match status" value="1"/>
</dbReference>
<dbReference type="Pfam" id="PF04459">
    <property type="entry name" value="DUF512"/>
    <property type="match status" value="1"/>
</dbReference>
<reference evidence="8" key="1">
    <citation type="submission" date="2010-10" db="EMBL/GenBank/DDBJ databases">
        <title>The complete genome of Halanaerobium praevalens DSM 2228.</title>
        <authorList>
            <consortium name="US DOE Joint Genome Institute (JGI-PGF)"/>
            <person name="Lucas S."/>
            <person name="Copeland A."/>
            <person name="Lapidus A."/>
            <person name="Glavina del Rio T."/>
            <person name="Dalin E."/>
            <person name="Tice H."/>
            <person name="Bruce D."/>
            <person name="Goodwin L."/>
            <person name="Pitluck S."/>
            <person name="Kyrpides N."/>
            <person name="Mavromatis K."/>
            <person name="Ivanova N."/>
            <person name="Ovchinnikova G."/>
            <person name="Chertkov O."/>
            <person name="Detter J.C."/>
            <person name="Han C."/>
            <person name="Larimer F."/>
            <person name="Land M."/>
            <person name="Hauser L."/>
            <person name="Markowitz V."/>
            <person name="Cheng J.-F."/>
            <person name="Hugenholtz P."/>
            <person name="Woyke T."/>
            <person name="Wu D."/>
            <person name="Tindall B."/>
            <person name="Pomrenke H.G."/>
            <person name="Brambilla E."/>
            <person name="Klenk H.-P."/>
            <person name="Eisen J.A."/>
        </authorList>
    </citation>
    <scope>NUCLEOTIDE SEQUENCE [LARGE SCALE GENOMIC DNA]</scope>
    <source>
        <strain evidence="8">ATCC 33744 / DSM 2228 / GSL</strain>
    </source>
</reference>
<keyword evidence="4" id="KW-0411">Iron-sulfur</keyword>
<dbReference type="InterPro" id="IPR036034">
    <property type="entry name" value="PDZ_sf"/>
</dbReference>
<dbReference type="Pfam" id="PF04055">
    <property type="entry name" value="Radical_SAM"/>
    <property type="match status" value="1"/>
</dbReference>
<accession>E3DPI3</accession>
<evidence type="ECO:0000313" key="8">
    <source>
        <dbReference type="Proteomes" id="UP000006866"/>
    </source>
</evidence>
<dbReference type="SFLD" id="SFLDG01067">
    <property type="entry name" value="SPASM/twitch_domain_containing"/>
    <property type="match status" value="1"/>
</dbReference>
<dbReference type="InterPro" id="IPR013785">
    <property type="entry name" value="Aldolase_TIM"/>
</dbReference>
<dbReference type="eggNOG" id="COG0750">
    <property type="taxonomic scope" value="Bacteria"/>
</dbReference>
<evidence type="ECO:0000256" key="3">
    <source>
        <dbReference type="ARBA" id="ARBA00023004"/>
    </source>
</evidence>
<keyword evidence="1" id="KW-0949">S-adenosyl-L-methionine</keyword>
<dbReference type="SUPFAM" id="SSF50156">
    <property type="entry name" value="PDZ domain-like"/>
    <property type="match status" value="1"/>
</dbReference>
<sequence length="448" mass="51430">MKNKEEIIFKTVREDNILPITSICKLNCIFCSHKNNPPEVETYSFGHLDFELVKTMIEFLNPQKPVFIGESASKIIEGEPFVHPNIYQILKYLRQRWPKIEIKITTSGSFVDLNKIKLFKSLKPLELNISLNAPAPSERVFLMNDSRPKNVFKLIPALKENEINFEASIVSMHHLKGFKYLKASFDFLESYPPQSLRVFMPGFSSFAAENLILDQGEYYKLNQFIKSEKENYSYPIIIEPQLIKTLKAEIKAVLANSPADAVGLESGMIILEVNHQAVKTRVDAFYKIKTAKNPILLCQNGNEKFVIKLIKEKEQSSGLIMSYDLSLTKKRKLEAYIKESYKKAQNKATVILTSVLAYDFIREFLAKYLNSNYNLDLIKAKNNFFGGSIVAAGLLCNQDLIQNIKTSSKQKIERIILPQIIYDYYGNDLLGEHYNQLEDYFKAEVILI</sequence>
<dbReference type="Proteomes" id="UP000006866">
    <property type="component" value="Chromosome"/>
</dbReference>
<keyword evidence="2" id="KW-0479">Metal-binding</keyword>
<keyword evidence="8" id="KW-1185">Reference proteome</keyword>
<evidence type="ECO:0000256" key="1">
    <source>
        <dbReference type="ARBA" id="ARBA00022691"/>
    </source>
</evidence>
<gene>
    <name evidence="7" type="ordered locus">Hprae_1618</name>
</gene>
<dbReference type="OrthoDB" id="2110487at2"/>
<dbReference type="Gene3D" id="3.20.20.70">
    <property type="entry name" value="Aldolase class I"/>
    <property type="match status" value="1"/>
</dbReference>
<feature type="domain" description="Radical SAM core" evidence="5">
    <location>
        <begin position="19"/>
        <end position="171"/>
    </location>
</feature>
<dbReference type="InterPro" id="IPR058240">
    <property type="entry name" value="rSAM_sf"/>
</dbReference>
<feature type="domain" description="DUF512" evidence="6">
    <location>
        <begin position="333"/>
        <end position="422"/>
    </location>
</feature>
<protein>
    <submittedName>
        <fullName evidence="7">Radical SAM domain protein</fullName>
    </submittedName>
</protein>
<organism evidence="7 8">
    <name type="scientific">Halanaerobium praevalens (strain ATCC 33744 / DSM 2228 / GSL)</name>
    <dbReference type="NCBI Taxonomy" id="572479"/>
    <lineage>
        <taxon>Bacteria</taxon>
        <taxon>Bacillati</taxon>
        <taxon>Bacillota</taxon>
        <taxon>Clostridia</taxon>
        <taxon>Halanaerobiales</taxon>
        <taxon>Halanaerobiaceae</taxon>
        <taxon>Halanaerobium</taxon>
    </lineage>
</organism>
<dbReference type="CDD" id="cd01335">
    <property type="entry name" value="Radical_SAM"/>
    <property type="match status" value="1"/>
</dbReference>
<evidence type="ECO:0000313" key="7">
    <source>
        <dbReference type="EMBL" id="ADO77745.1"/>
    </source>
</evidence>
<dbReference type="STRING" id="572479.Hprae_1618"/>
<dbReference type="GO" id="GO:0046872">
    <property type="term" value="F:metal ion binding"/>
    <property type="evidence" value="ECO:0007669"/>
    <property type="project" value="UniProtKB-KW"/>
</dbReference>
<dbReference type="AlphaFoldDB" id="E3DPI3"/>
<evidence type="ECO:0000259" key="6">
    <source>
        <dbReference type="Pfam" id="PF04459"/>
    </source>
</evidence>
<dbReference type="GO" id="GO:0003824">
    <property type="term" value="F:catalytic activity"/>
    <property type="evidence" value="ECO:0007669"/>
    <property type="project" value="InterPro"/>
</dbReference>
<dbReference type="PANTHER" id="PTHR11228:SF7">
    <property type="entry name" value="PQQA PEPTIDE CYCLASE"/>
    <property type="match status" value="1"/>
</dbReference>
<evidence type="ECO:0000259" key="5">
    <source>
        <dbReference type="Pfam" id="PF04055"/>
    </source>
</evidence>
<dbReference type="RefSeq" id="WP_014553765.1">
    <property type="nucleotide sequence ID" value="NC_017455.1"/>
</dbReference>
<dbReference type="eggNOG" id="COG0535">
    <property type="taxonomic scope" value="Bacteria"/>
</dbReference>
<dbReference type="Gene3D" id="2.30.42.10">
    <property type="match status" value="1"/>
</dbReference>
<dbReference type="InterPro" id="IPR050377">
    <property type="entry name" value="Radical_SAM_PqqE_MftC-like"/>
</dbReference>
<name>E3DPI3_HALPG</name>
<dbReference type="PATRIC" id="fig|572479.3.peg.1638"/>
<dbReference type="SUPFAM" id="SSF102114">
    <property type="entry name" value="Radical SAM enzymes"/>
    <property type="match status" value="1"/>
</dbReference>